<keyword evidence="6 15" id="KW-0597">Phosphoprotein</keyword>
<dbReference type="InterPro" id="IPR035965">
    <property type="entry name" value="PAS-like_dom_sf"/>
</dbReference>
<feature type="modified residue" description="4-aspartylphosphate" evidence="15">
    <location>
        <position position="834"/>
    </location>
</feature>
<dbReference type="NCBIfam" id="TIGR00229">
    <property type="entry name" value="sensory_box"/>
    <property type="match status" value="1"/>
</dbReference>
<comment type="catalytic activity">
    <reaction evidence="1">
        <text>ATP + protein L-histidine = ADP + protein N-phospho-L-histidine.</text>
        <dbReference type="EC" id="2.7.13.3"/>
    </reaction>
</comment>
<dbReference type="PRINTS" id="PR00344">
    <property type="entry name" value="BCTRLSENSOR"/>
</dbReference>
<evidence type="ECO:0000256" key="12">
    <source>
        <dbReference type="ARBA" id="ARBA00023012"/>
    </source>
</evidence>
<evidence type="ECO:0000256" key="13">
    <source>
        <dbReference type="ARBA" id="ARBA00023136"/>
    </source>
</evidence>
<reference evidence="21 22" key="1">
    <citation type="submission" date="2023-04" db="EMBL/GenBank/DDBJ databases">
        <title>Fusibacter bizertensis strain WBS, isolated from littoral bottom sediments of the Arctic seas - biochemical and genomic analysis.</title>
        <authorList>
            <person name="Brioukhanov A.L."/>
        </authorList>
    </citation>
    <scope>NUCLEOTIDE SEQUENCE [LARGE SCALE GENOMIC DNA]</scope>
    <source>
        <strain evidence="21 22">WBS</strain>
    </source>
</reference>
<dbReference type="Gene3D" id="3.40.50.2300">
    <property type="match status" value="1"/>
</dbReference>
<dbReference type="SMART" id="SM00388">
    <property type="entry name" value="HisKA"/>
    <property type="match status" value="1"/>
</dbReference>
<dbReference type="SUPFAM" id="SSF47384">
    <property type="entry name" value="Homodimeric domain of signal transducing histidine kinase"/>
    <property type="match status" value="1"/>
</dbReference>
<dbReference type="SMART" id="SM00387">
    <property type="entry name" value="HATPase_c"/>
    <property type="match status" value="1"/>
</dbReference>
<evidence type="ECO:0000313" key="22">
    <source>
        <dbReference type="Proteomes" id="UP001158045"/>
    </source>
</evidence>
<dbReference type="Gene3D" id="1.10.287.130">
    <property type="match status" value="1"/>
</dbReference>
<feature type="domain" description="PAS" evidence="19">
    <location>
        <begin position="1"/>
        <end position="54"/>
    </location>
</feature>
<proteinExistence type="predicted"/>
<keyword evidence="9" id="KW-0418">Kinase</keyword>
<dbReference type="Pfam" id="PF00512">
    <property type="entry name" value="HisKA"/>
    <property type="match status" value="1"/>
</dbReference>
<dbReference type="InterPro" id="IPR001789">
    <property type="entry name" value="Sig_transdc_resp-reg_receiver"/>
</dbReference>
<comment type="caution">
    <text evidence="21">The sequence shown here is derived from an EMBL/GenBank/DDBJ whole genome shotgun (WGS) entry which is preliminary data.</text>
</comment>
<sequence length="1028" mass="118497">MMAILSSVGDGILICDLDSNIKFANKKACEILAVTFDEIVQMSLNQAIKIFNDDWDRIDYLYDFEMKSVSVNKGLHRNSYIVTSNGLKKYISANFTNIDLNHTSAEGYVLVLRDITKLHTTEVQMINERNKLQRMFEGLPIGMLTLDRSLVVYQMNQAFIELFEIKERGATGKLLGDIIYCANSLENNCGTSKNCMFCKFKKELNKLIDDENNLTNVLTEISYNGESGLKSKWIKLNFMPMKEDDKILYTITVEDFTERIMYEKKLDAARKSSLSMLDSLPVMIFKINKRKKCDFVNQTFSNTFDVNQDDFFDLMKNNMNSESYEIFTQSLKNSVLNESSFHAELKIRNRKTNHRYMLLVGKPYFNFNGDFDGIIGLFLDIHDAKMSELKYRQSQKKYYSLFQNMDSVIVYFNLIYNDHHGVKDASILELNKSAYQLLKIKLSSLVGKRLTQLQFLTYQEILALLKIFEKVAADGISEHIDEFYLSSYDKWLQFSIYSPEKDFIAMLITDIDFKKKAQLELLLEKEKSEEANRVKSEFLANMSHEIRTPLNGIVGMIDLTLLDEVSSDQLDNLTTAKECVASLIDIINDVLDFSKVEAGKLKIEFDPFNLKYLIESVIKLHLPRINEQRLELVTEFDPLIEDYYQGDAKRIKQVLNNLVNNAIKFTEKGTITIKVFKEESSRLQKRMIKFVVADTGIGIASEKKALLFNSFTQLDGTYTRKYGGTGLGLVISKQLVEMMGGTIGFDSTQGSGSKFYFTLPLEKINNPLEEMNDEQDEVRTFTKKKILLVEDDRVNQIVMKKMMEFEGVTVELADNGEEAYALAKEIEYDLILMDIQMPVMDGIEATKLIRNSLNKNTCTPIVALTAFALKGDEVIFRASGMDDYISKPVNRTQLVKLLSHHFDSVVNPNEMRLLLEKNVYIDDVDDLISKRIKGRDQFESDINLEQKETIELLMSRLAQMKVSLEQENYVLLEIAAHQLKNTFEDLNAEELKNITFKMELEIRKENYVKTLEFLERIMTILNLLYTKF</sequence>
<dbReference type="Pfam" id="PF13188">
    <property type="entry name" value="PAS_8"/>
    <property type="match status" value="1"/>
</dbReference>
<dbReference type="SUPFAM" id="SSF55874">
    <property type="entry name" value="ATPase domain of HSP90 chaperone/DNA topoisomerase II/histidine kinase"/>
    <property type="match status" value="1"/>
</dbReference>
<feature type="domain" description="Histidine kinase" evidence="17">
    <location>
        <begin position="541"/>
        <end position="763"/>
    </location>
</feature>
<dbReference type="InterPro" id="IPR000700">
    <property type="entry name" value="PAS-assoc_C"/>
</dbReference>
<keyword evidence="11" id="KW-1133">Transmembrane helix</keyword>
<dbReference type="EMBL" id="JARYZI010000007">
    <property type="protein sequence ID" value="MDH8678842.1"/>
    <property type="molecule type" value="Genomic_DNA"/>
</dbReference>
<dbReference type="PROSITE" id="PS50109">
    <property type="entry name" value="HIS_KIN"/>
    <property type="match status" value="1"/>
</dbReference>
<comment type="subcellular location">
    <subcellularLocation>
        <location evidence="2">Cell membrane</location>
        <topology evidence="2">Multi-pass membrane protein</topology>
    </subcellularLocation>
</comment>
<evidence type="ECO:0000256" key="16">
    <source>
        <dbReference type="SAM" id="Coils"/>
    </source>
</evidence>
<dbReference type="CDD" id="cd17546">
    <property type="entry name" value="REC_hyHK_CKI1_RcsC-like"/>
    <property type="match status" value="1"/>
</dbReference>
<dbReference type="InterPro" id="IPR036890">
    <property type="entry name" value="HATPase_C_sf"/>
</dbReference>
<feature type="coiled-coil region" evidence="16">
    <location>
        <begin position="969"/>
        <end position="1017"/>
    </location>
</feature>
<accession>A0ABT6NEM3</accession>
<dbReference type="CDD" id="cd00130">
    <property type="entry name" value="PAS"/>
    <property type="match status" value="1"/>
</dbReference>
<evidence type="ECO:0000256" key="7">
    <source>
        <dbReference type="ARBA" id="ARBA00022692"/>
    </source>
</evidence>
<keyword evidence="16" id="KW-0175">Coiled coil</keyword>
<evidence type="ECO:0000256" key="3">
    <source>
        <dbReference type="ARBA" id="ARBA00012438"/>
    </source>
</evidence>
<dbReference type="SUPFAM" id="SSF47226">
    <property type="entry name" value="Histidine-containing phosphotransfer domain, HPT domain"/>
    <property type="match status" value="1"/>
</dbReference>
<keyword evidence="5" id="KW-1003">Cell membrane</keyword>
<dbReference type="Gene3D" id="3.30.565.10">
    <property type="entry name" value="Histidine kinase-like ATPase, C-terminal domain"/>
    <property type="match status" value="1"/>
</dbReference>
<dbReference type="CDD" id="cd16922">
    <property type="entry name" value="HATPase_EvgS-ArcB-TorS-like"/>
    <property type="match status" value="1"/>
</dbReference>
<keyword evidence="10 21" id="KW-0067">ATP-binding</keyword>
<evidence type="ECO:0000256" key="8">
    <source>
        <dbReference type="ARBA" id="ARBA00022741"/>
    </source>
</evidence>
<dbReference type="InterPro" id="IPR000014">
    <property type="entry name" value="PAS"/>
</dbReference>
<dbReference type="PROSITE" id="PS50110">
    <property type="entry name" value="RESPONSE_REGULATORY"/>
    <property type="match status" value="1"/>
</dbReference>
<comment type="function">
    <text evidence="14">May play the central regulatory role in sporulation. It may be an element of the effector pathway responsible for the activation of sporulation genes in response to nutritional stress. Spo0A may act in concert with spo0H (a sigma factor) to control the expression of some genes that are critical to the sporulation process.</text>
</comment>
<feature type="domain" description="PAC" evidence="20">
    <location>
        <begin position="341"/>
        <end position="393"/>
    </location>
</feature>
<dbReference type="SUPFAM" id="SSF55785">
    <property type="entry name" value="PYP-like sensor domain (PAS domain)"/>
    <property type="match status" value="4"/>
</dbReference>
<evidence type="ECO:0000256" key="5">
    <source>
        <dbReference type="ARBA" id="ARBA00022475"/>
    </source>
</evidence>
<evidence type="ECO:0000256" key="15">
    <source>
        <dbReference type="PROSITE-ProRule" id="PRU00169"/>
    </source>
</evidence>
<dbReference type="PANTHER" id="PTHR45339">
    <property type="entry name" value="HYBRID SIGNAL TRANSDUCTION HISTIDINE KINASE J"/>
    <property type="match status" value="1"/>
</dbReference>
<dbReference type="EC" id="2.7.13.3" evidence="3"/>
<evidence type="ECO:0000256" key="11">
    <source>
        <dbReference type="ARBA" id="ARBA00022989"/>
    </source>
</evidence>
<dbReference type="PANTHER" id="PTHR45339:SF1">
    <property type="entry name" value="HYBRID SIGNAL TRANSDUCTION HISTIDINE KINASE J"/>
    <property type="match status" value="1"/>
</dbReference>
<gene>
    <name evidence="21" type="ORF">QE109_11820</name>
</gene>
<dbReference type="Gene3D" id="3.30.450.20">
    <property type="entry name" value="PAS domain"/>
    <property type="match status" value="4"/>
</dbReference>
<evidence type="ECO:0000256" key="9">
    <source>
        <dbReference type="ARBA" id="ARBA00022777"/>
    </source>
</evidence>
<dbReference type="InterPro" id="IPR036097">
    <property type="entry name" value="HisK_dim/P_sf"/>
</dbReference>
<dbReference type="Pfam" id="PF00072">
    <property type="entry name" value="Response_reg"/>
    <property type="match status" value="1"/>
</dbReference>
<protein>
    <recommendedName>
        <fullName evidence="4">Stage 0 sporulation protein A homolog</fullName>
        <ecNumber evidence="3">2.7.13.3</ecNumber>
    </recommendedName>
</protein>
<dbReference type="InterPro" id="IPR036641">
    <property type="entry name" value="HPT_dom_sf"/>
</dbReference>
<dbReference type="GO" id="GO:0005524">
    <property type="term" value="F:ATP binding"/>
    <property type="evidence" value="ECO:0007669"/>
    <property type="project" value="UniProtKB-KW"/>
</dbReference>
<keyword evidence="12" id="KW-0902">Two-component regulatory system</keyword>
<dbReference type="Pfam" id="PF02518">
    <property type="entry name" value="HATPase_c"/>
    <property type="match status" value="1"/>
</dbReference>
<evidence type="ECO:0000259" key="18">
    <source>
        <dbReference type="PROSITE" id="PS50110"/>
    </source>
</evidence>
<dbReference type="PROSITE" id="PS50113">
    <property type="entry name" value="PAC"/>
    <property type="match status" value="1"/>
</dbReference>
<evidence type="ECO:0000259" key="17">
    <source>
        <dbReference type="PROSITE" id="PS50109"/>
    </source>
</evidence>
<dbReference type="SMART" id="SM00448">
    <property type="entry name" value="REC"/>
    <property type="match status" value="1"/>
</dbReference>
<evidence type="ECO:0000259" key="20">
    <source>
        <dbReference type="PROSITE" id="PS50113"/>
    </source>
</evidence>
<dbReference type="Pfam" id="PF13426">
    <property type="entry name" value="PAS_9"/>
    <property type="match status" value="1"/>
</dbReference>
<name>A0ABT6NEM3_9FIRM</name>
<evidence type="ECO:0000256" key="1">
    <source>
        <dbReference type="ARBA" id="ARBA00000085"/>
    </source>
</evidence>
<keyword evidence="13" id="KW-0472">Membrane</keyword>
<evidence type="ECO:0000256" key="4">
    <source>
        <dbReference type="ARBA" id="ARBA00018672"/>
    </source>
</evidence>
<keyword evidence="22" id="KW-1185">Reference proteome</keyword>
<evidence type="ECO:0000256" key="14">
    <source>
        <dbReference type="ARBA" id="ARBA00024867"/>
    </source>
</evidence>
<evidence type="ECO:0000256" key="10">
    <source>
        <dbReference type="ARBA" id="ARBA00022840"/>
    </source>
</evidence>
<evidence type="ECO:0000259" key="19">
    <source>
        <dbReference type="PROSITE" id="PS50112"/>
    </source>
</evidence>
<dbReference type="InterPro" id="IPR004358">
    <property type="entry name" value="Sig_transdc_His_kin-like_C"/>
</dbReference>
<dbReference type="PROSITE" id="PS50112">
    <property type="entry name" value="PAS"/>
    <property type="match status" value="1"/>
</dbReference>
<dbReference type="InterPro" id="IPR011006">
    <property type="entry name" value="CheY-like_superfamily"/>
</dbReference>
<dbReference type="RefSeq" id="WP_281094763.1">
    <property type="nucleotide sequence ID" value="NZ_JARYZI010000007.1"/>
</dbReference>
<keyword evidence="8" id="KW-0547">Nucleotide-binding</keyword>
<dbReference type="SUPFAM" id="SSF52172">
    <property type="entry name" value="CheY-like"/>
    <property type="match status" value="1"/>
</dbReference>
<evidence type="ECO:0000313" key="21">
    <source>
        <dbReference type="EMBL" id="MDH8678842.1"/>
    </source>
</evidence>
<dbReference type="InterPro" id="IPR003594">
    <property type="entry name" value="HATPase_dom"/>
</dbReference>
<feature type="domain" description="Response regulatory" evidence="18">
    <location>
        <begin position="785"/>
        <end position="902"/>
    </location>
</feature>
<evidence type="ECO:0000256" key="2">
    <source>
        <dbReference type="ARBA" id="ARBA00004651"/>
    </source>
</evidence>
<evidence type="ECO:0000256" key="6">
    <source>
        <dbReference type="ARBA" id="ARBA00022553"/>
    </source>
</evidence>
<keyword evidence="9" id="KW-0808">Transferase</keyword>
<dbReference type="CDD" id="cd00082">
    <property type="entry name" value="HisKA"/>
    <property type="match status" value="1"/>
</dbReference>
<dbReference type="SMART" id="SM00091">
    <property type="entry name" value="PAS"/>
    <property type="match status" value="3"/>
</dbReference>
<keyword evidence="7" id="KW-0812">Transmembrane</keyword>
<dbReference type="Proteomes" id="UP001158045">
    <property type="component" value="Unassembled WGS sequence"/>
</dbReference>
<organism evidence="21 22">
    <name type="scientific">Fusibacter bizertensis</name>
    <dbReference type="NCBI Taxonomy" id="1488331"/>
    <lineage>
        <taxon>Bacteria</taxon>
        <taxon>Bacillati</taxon>
        <taxon>Bacillota</taxon>
        <taxon>Clostridia</taxon>
        <taxon>Eubacteriales</taxon>
        <taxon>Eubacteriales Family XII. Incertae Sedis</taxon>
        <taxon>Fusibacter</taxon>
    </lineage>
</organism>
<dbReference type="InterPro" id="IPR005467">
    <property type="entry name" value="His_kinase_dom"/>
</dbReference>
<dbReference type="InterPro" id="IPR003661">
    <property type="entry name" value="HisK_dim/P_dom"/>
</dbReference>